<feature type="repeat" description="ARM" evidence="3">
    <location>
        <begin position="248"/>
        <end position="290"/>
    </location>
</feature>
<feature type="compositionally biased region" description="Polar residues" evidence="4">
    <location>
        <begin position="23"/>
        <end position="37"/>
    </location>
</feature>
<dbReference type="InterPro" id="IPR011989">
    <property type="entry name" value="ARM-like"/>
</dbReference>
<feature type="compositionally biased region" description="Low complexity" evidence="4">
    <location>
        <begin position="1"/>
        <end position="15"/>
    </location>
</feature>
<evidence type="ECO:0000256" key="1">
    <source>
        <dbReference type="ARBA" id="ARBA00022737"/>
    </source>
</evidence>
<feature type="compositionally biased region" description="Low complexity" evidence="4">
    <location>
        <begin position="153"/>
        <end position="162"/>
    </location>
</feature>
<accession>A0A9Q1KX03</accession>
<feature type="region of interest" description="Disordered" evidence="4">
    <location>
        <begin position="136"/>
        <end position="178"/>
    </location>
</feature>
<reference evidence="5" key="1">
    <citation type="submission" date="2022-04" db="EMBL/GenBank/DDBJ databases">
        <title>Carnegiea gigantea Genome sequencing and assembly v2.</title>
        <authorList>
            <person name="Copetti D."/>
            <person name="Sanderson M.J."/>
            <person name="Burquez A."/>
            <person name="Wojciechowski M.F."/>
        </authorList>
    </citation>
    <scope>NUCLEOTIDE SEQUENCE</scope>
    <source>
        <strain evidence="5">SGP5-SGP5p</strain>
        <tissue evidence="5">Aerial part</tissue>
    </source>
</reference>
<feature type="compositionally biased region" description="Gly residues" evidence="4">
    <location>
        <begin position="365"/>
        <end position="375"/>
    </location>
</feature>
<dbReference type="AlphaFoldDB" id="A0A9Q1KX03"/>
<feature type="region of interest" description="Disordered" evidence="4">
    <location>
        <begin position="1"/>
        <end position="37"/>
    </location>
</feature>
<evidence type="ECO:0000256" key="2">
    <source>
        <dbReference type="ARBA" id="ARBA00022786"/>
    </source>
</evidence>
<evidence type="ECO:0000256" key="4">
    <source>
        <dbReference type="SAM" id="MobiDB-lite"/>
    </source>
</evidence>
<feature type="compositionally biased region" description="Pro residues" evidence="4">
    <location>
        <begin position="169"/>
        <end position="178"/>
    </location>
</feature>
<keyword evidence="2" id="KW-0833">Ubl conjugation pathway</keyword>
<dbReference type="OrthoDB" id="7537227at2759"/>
<dbReference type="Gene3D" id="1.25.10.10">
    <property type="entry name" value="Leucine-rich Repeat Variant"/>
    <property type="match status" value="1"/>
</dbReference>
<organism evidence="5 6">
    <name type="scientific">Carnegiea gigantea</name>
    <dbReference type="NCBI Taxonomy" id="171969"/>
    <lineage>
        <taxon>Eukaryota</taxon>
        <taxon>Viridiplantae</taxon>
        <taxon>Streptophyta</taxon>
        <taxon>Embryophyta</taxon>
        <taxon>Tracheophyta</taxon>
        <taxon>Spermatophyta</taxon>
        <taxon>Magnoliopsida</taxon>
        <taxon>eudicotyledons</taxon>
        <taxon>Gunneridae</taxon>
        <taxon>Pentapetalae</taxon>
        <taxon>Caryophyllales</taxon>
        <taxon>Cactineae</taxon>
        <taxon>Cactaceae</taxon>
        <taxon>Cactoideae</taxon>
        <taxon>Echinocereeae</taxon>
        <taxon>Carnegiea</taxon>
    </lineage>
</organism>
<proteinExistence type="predicted"/>
<name>A0A9Q1KX03_9CARY</name>
<dbReference type="SUPFAM" id="SSF48371">
    <property type="entry name" value="ARM repeat"/>
    <property type="match status" value="1"/>
</dbReference>
<evidence type="ECO:0000313" key="5">
    <source>
        <dbReference type="EMBL" id="KAJ8452396.1"/>
    </source>
</evidence>
<evidence type="ECO:0000256" key="3">
    <source>
        <dbReference type="PROSITE-ProRule" id="PRU00259"/>
    </source>
</evidence>
<dbReference type="PROSITE" id="PS50176">
    <property type="entry name" value="ARM_REPEAT"/>
    <property type="match status" value="1"/>
</dbReference>
<evidence type="ECO:0000313" key="6">
    <source>
        <dbReference type="Proteomes" id="UP001153076"/>
    </source>
</evidence>
<dbReference type="InterPro" id="IPR000225">
    <property type="entry name" value="Armadillo"/>
</dbReference>
<keyword evidence="6" id="KW-1185">Reference proteome</keyword>
<sequence>MVRLLGNGSSLSAALPDHDPTRHWNTSAPFASRSSPTRLSSKAGHTFDRICVQVCQNLSFTPTLSDGTRPDFSTQVFPNLALQSAIPNWCSQNGVAPPSSKDYAAVEKIVRGLIEEEGEKKDPIRPSEMILINGVPDKLDPGVTHPVTELTPGSTGSSSTRRLVQTSPSSPPAVPLTPLPLKTRPACWSCEPSSSSSETLNPNPNAEEDEFIGKFESSDPFEQEKSAISLRKSTRNDDNARISLCTPRLLQALRPLLNSGYEKVQMNAIAALVNLSREKQNKIKIVRAGIVPMVIDLLKGRLPESQEHAAGMIFSLSIEDDNKTTLGFLGAFPHQPSQAGETRRRSAVASGSAVGERQKSPAGGVQRGGECGGEGGDARQQRGGAAGAAAEKEQRPVGAEGAAEVLKDVADTGSERGREKARQVLVMLKGMQEDEEDETLASLESGRGVTLTRHRLAAAGGAGKSSLF</sequence>
<dbReference type="SMART" id="SM00185">
    <property type="entry name" value="ARM"/>
    <property type="match status" value="2"/>
</dbReference>
<protein>
    <recommendedName>
        <fullName evidence="7">RING-type E3 ubiquitin transferase</fullName>
    </recommendedName>
</protein>
<dbReference type="InterPro" id="IPR016024">
    <property type="entry name" value="ARM-type_fold"/>
</dbReference>
<dbReference type="PANTHER" id="PTHR23315:SF276">
    <property type="entry name" value="U-BOX DOMAIN-CONTAINING PROTEIN 38"/>
    <property type="match status" value="1"/>
</dbReference>
<dbReference type="SUPFAM" id="SSF57850">
    <property type="entry name" value="RING/U-box"/>
    <property type="match status" value="1"/>
</dbReference>
<dbReference type="EMBL" id="JAKOGI010000005">
    <property type="protein sequence ID" value="KAJ8452396.1"/>
    <property type="molecule type" value="Genomic_DNA"/>
</dbReference>
<dbReference type="Proteomes" id="UP001153076">
    <property type="component" value="Unassembled WGS sequence"/>
</dbReference>
<comment type="caution">
    <text evidence="5">The sequence shown here is derived from an EMBL/GenBank/DDBJ whole genome shotgun (WGS) entry which is preliminary data.</text>
</comment>
<keyword evidence="1" id="KW-0677">Repeat</keyword>
<dbReference type="PANTHER" id="PTHR23315">
    <property type="entry name" value="U BOX DOMAIN-CONTAINING"/>
    <property type="match status" value="1"/>
</dbReference>
<evidence type="ECO:0008006" key="7">
    <source>
        <dbReference type="Google" id="ProtNLM"/>
    </source>
</evidence>
<gene>
    <name evidence="5" type="ORF">Cgig2_006201</name>
</gene>
<feature type="region of interest" description="Disordered" evidence="4">
    <location>
        <begin position="329"/>
        <end position="402"/>
    </location>
</feature>